<dbReference type="EMBL" id="MT631715">
    <property type="protein sequence ID" value="QNO58157.1"/>
    <property type="molecule type" value="Genomic_DNA"/>
</dbReference>
<dbReference type="PANTHER" id="PTHR40660">
    <property type="entry name" value="5'-PHOSPHATE OXIDASE PUTATIVE DOMAIN-CONTAINING PROTEIN-RELATED"/>
    <property type="match status" value="1"/>
</dbReference>
<evidence type="ECO:0000313" key="1">
    <source>
        <dbReference type="EMBL" id="QNO58157.1"/>
    </source>
</evidence>
<proteinExistence type="predicted"/>
<gene>
    <name evidence="1" type="ORF">ACBHHCEK_00025</name>
</gene>
<reference evidence="1" key="1">
    <citation type="submission" date="2020-06" db="EMBL/GenBank/DDBJ databases">
        <title>Unique genomic features of the anaerobic methanotrophic archaea.</title>
        <authorList>
            <person name="Chadwick G.L."/>
            <person name="Skennerton C.T."/>
            <person name="Laso-Perez R."/>
            <person name="Leu A.O."/>
            <person name="Speth D.R."/>
            <person name="Yu H."/>
            <person name="Morgan-Lang C."/>
            <person name="Hatzenpichler R."/>
            <person name="Goudeau D."/>
            <person name="Malmstrom R."/>
            <person name="Brazelton W.J."/>
            <person name="Woyke T."/>
            <person name="Hallam S.J."/>
            <person name="Tyson G.W."/>
            <person name="Wegener G."/>
            <person name="Boetius A."/>
            <person name="Orphan V."/>
        </authorList>
    </citation>
    <scope>NUCLEOTIDE SEQUENCE</scope>
</reference>
<protein>
    <recommendedName>
        <fullName evidence="2">Pyridoxamine 5'-phosphate oxidase putative domain-containing protein</fullName>
    </recommendedName>
</protein>
<dbReference type="AlphaFoldDB" id="A0A7G9ZD23"/>
<organism evidence="1">
    <name type="scientific">Candidatus Methanophaga sp. ANME-1 ERB7</name>
    <dbReference type="NCBI Taxonomy" id="2759913"/>
    <lineage>
        <taxon>Archaea</taxon>
        <taxon>Methanobacteriati</taxon>
        <taxon>Methanobacteriota</taxon>
        <taxon>Stenosarchaea group</taxon>
        <taxon>Methanomicrobia</taxon>
        <taxon>Candidatus Methanophagales</taxon>
        <taxon>Candidatus Methanophagaceae</taxon>
        <taxon>Candidatus Methanophaga</taxon>
    </lineage>
</organism>
<dbReference type="SUPFAM" id="SSF50475">
    <property type="entry name" value="FMN-binding split barrel"/>
    <property type="match status" value="1"/>
</dbReference>
<dbReference type="InterPro" id="IPR012349">
    <property type="entry name" value="Split_barrel_FMN-bd"/>
</dbReference>
<sequence>MVFETAGKEGNQNAVQVFWKNVLNDKTVLLIGDFTKLNEKDLIEDKDVSISYWDPEEEKGYQIKGIGRYHTDGSIYEVGRRIMLSKSKKPDSAPEGVIEVIVTGISIMRPGPCYYRR</sequence>
<evidence type="ECO:0008006" key="2">
    <source>
        <dbReference type="Google" id="ProtNLM"/>
    </source>
</evidence>
<name>A0A7G9ZD23_9EURY</name>
<dbReference type="Gene3D" id="2.30.110.10">
    <property type="entry name" value="Electron Transport, Fmn-binding Protein, Chain A"/>
    <property type="match status" value="1"/>
</dbReference>
<accession>A0A7G9ZD23</accession>
<dbReference type="PANTHER" id="PTHR40660:SF1">
    <property type="entry name" value="5'-PHOSPHATE OXIDASE PUTATIVE DOMAIN-CONTAINING PROTEIN-RELATED"/>
    <property type="match status" value="1"/>
</dbReference>